<dbReference type="EMBL" id="LAZR01014355">
    <property type="protein sequence ID" value="KKM17856.1"/>
    <property type="molecule type" value="Genomic_DNA"/>
</dbReference>
<organism evidence="1">
    <name type="scientific">marine sediment metagenome</name>
    <dbReference type="NCBI Taxonomy" id="412755"/>
    <lineage>
        <taxon>unclassified sequences</taxon>
        <taxon>metagenomes</taxon>
        <taxon>ecological metagenomes</taxon>
    </lineage>
</organism>
<comment type="caution">
    <text evidence="1">The sequence shown here is derived from an EMBL/GenBank/DDBJ whole genome shotgun (WGS) entry which is preliminary data.</text>
</comment>
<gene>
    <name evidence="1" type="ORF">LCGC14_1671530</name>
</gene>
<accession>A0A0F9HR77</accession>
<sequence length="169" mass="16951">MGAAPSVTATLVEATPYRLRYLLRSTGNGGVSVLTNQNSLPVAAGVIIGGVDLRVDSRSAAGAGVNGLPLYENMLVAVANQAEARRMLMGEGGATPAIVATGAHAIAMITPKSSEVPDVGGPWAVDANEGAAAGSAPSAGFAVLVITPPAQEAGDLALLDIHFEHSVKR</sequence>
<dbReference type="AlphaFoldDB" id="A0A0F9HR77"/>
<reference evidence="1" key="1">
    <citation type="journal article" date="2015" name="Nature">
        <title>Complex archaea that bridge the gap between prokaryotes and eukaryotes.</title>
        <authorList>
            <person name="Spang A."/>
            <person name="Saw J.H."/>
            <person name="Jorgensen S.L."/>
            <person name="Zaremba-Niedzwiedzka K."/>
            <person name="Martijn J."/>
            <person name="Lind A.E."/>
            <person name="van Eijk R."/>
            <person name="Schleper C."/>
            <person name="Guy L."/>
            <person name="Ettema T.J."/>
        </authorList>
    </citation>
    <scope>NUCLEOTIDE SEQUENCE</scope>
</reference>
<proteinExistence type="predicted"/>
<evidence type="ECO:0000313" key="1">
    <source>
        <dbReference type="EMBL" id="KKM17856.1"/>
    </source>
</evidence>
<protein>
    <submittedName>
        <fullName evidence="1">Uncharacterized protein</fullName>
    </submittedName>
</protein>
<name>A0A0F9HR77_9ZZZZ</name>